<keyword evidence="3" id="KW-1185">Reference proteome</keyword>
<reference evidence="2" key="2">
    <citation type="submission" date="2020-09" db="EMBL/GenBank/DDBJ databases">
        <authorList>
            <person name="Sun Q."/>
            <person name="Zhou Y."/>
        </authorList>
    </citation>
    <scope>NUCLEOTIDE SEQUENCE</scope>
    <source>
        <strain evidence="2">CGMCC 1.15330</strain>
    </source>
</reference>
<dbReference type="RefSeq" id="WP_188657934.1">
    <property type="nucleotide sequence ID" value="NZ_BMIH01000002.1"/>
</dbReference>
<name>A0A916SZF6_9SPHN</name>
<gene>
    <name evidence="2" type="ORF">GCM10011380_12810</name>
</gene>
<dbReference type="Proteomes" id="UP000623067">
    <property type="component" value="Unassembled WGS sequence"/>
</dbReference>
<dbReference type="Pfam" id="PF03886">
    <property type="entry name" value="ABC_trans_aux"/>
    <property type="match status" value="1"/>
</dbReference>
<sequence length="199" mass="20688">MTNRRTRLPLAILAAAIPLAGCISFGPKPPKQLLTLTPAAAVPVGPETRTGGGRAIVVTVPVAPAAVAVPRIPVQTSPTALAYVKDAQWAEAPTRLFARLISDTLAARSGRVVVSQVQAVGEANDQLDGELRAFGLDATTREAVVTFDAALSRAGQNNVEKRRFEARVPVAAIDAESAGPAINQAANQVASQIADWVGR</sequence>
<organism evidence="2 3">
    <name type="scientific">Sphingomonas metalli</name>
    <dbReference type="NCBI Taxonomy" id="1779358"/>
    <lineage>
        <taxon>Bacteria</taxon>
        <taxon>Pseudomonadati</taxon>
        <taxon>Pseudomonadota</taxon>
        <taxon>Alphaproteobacteria</taxon>
        <taxon>Sphingomonadales</taxon>
        <taxon>Sphingomonadaceae</taxon>
        <taxon>Sphingomonas</taxon>
    </lineage>
</organism>
<proteinExistence type="predicted"/>
<reference evidence="2" key="1">
    <citation type="journal article" date="2014" name="Int. J. Syst. Evol. Microbiol.">
        <title>Complete genome sequence of Corynebacterium casei LMG S-19264T (=DSM 44701T), isolated from a smear-ripened cheese.</title>
        <authorList>
            <consortium name="US DOE Joint Genome Institute (JGI-PGF)"/>
            <person name="Walter F."/>
            <person name="Albersmeier A."/>
            <person name="Kalinowski J."/>
            <person name="Ruckert C."/>
        </authorList>
    </citation>
    <scope>NUCLEOTIDE SEQUENCE</scope>
    <source>
        <strain evidence="2">CGMCC 1.15330</strain>
    </source>
</reference>
<evidence type="ECO:0000313" key="2">
    <source>
        <dbReference type="EMBL" id="GGB24705.1"/>
    </source>
</evidence>
<feature type="domain" description="ABC-type transport auxiliary lipoprotein component" evidence="1">
    <location>
        <begin position="35"/>
        <end position="194"/>
    </location>
</feature>
<dbReference type="EMBL" id="BMIH01000002">
    <property type="protein sequence ID" value="GGB24705.1"/>
    <property type="molecule type" value="Genomic_DNA"/>
</dbReference>
<evidence type="ECO:0000313" key="3">
    <source>
        <dbReference type="Proteomes" id="UP000623067"/>
    </source>
</evidence>
<comment type="caution">
    <text evidence="2">The sequence shown here is derived from an EMBL/GenBank/DDBJ whole genome shotgun (WGS) entry which is preliminary data.</text>
</comment>
<dbReference type="AlphaFoldDB" id="A0A916SZF6"/>
<dbReference type="Gene3D" id="3.40.50.10610">
    <property type="entry name" value="ABC-type transport auxiliary lipoprotein component"/>
    <property type="match status" value="1"/>
</dbReference>
<dbReference type="SUPFAM" id="SSF159594">
    <property type="entry name" value="XCC0632-like"/>
    <property type="match status" value="1"/>
</dbReference>
<dbReference type="InterPro" id="IPR005586">
    <property type="entry name" value="ABC_trans_aux"/>
</dbReference>
<protein>
    <recommendedName>
        <fullName evidence="1">ABC-type transport auxiliary lipoprotein component domain-containing protein</fullName>
    </recommendedName>
</protein>
<evidence type="ECO:0000259" key="1">
    <source>
        <dbReference type="Pfam" id="PF03886"/>
    </source>
</evidence>
<accession>A0A916SZF6</accession>